<evidence type="ECO:0000259" key="2">
    <source>
        <dbReference type="Pfam" id="PF04168"/>
    </source>
</evidence>
<feature type="coiled-coil region" evidence="1">
    <location>
        <begin position="289"/>
        <end position="316"/>
    </location>
</feature>
<dbReference type="PANTHER" id="PTHR34595:SF7">
    <property type="entry name" value="SLL1039 PROTEIN"/>
    <property type="match status" value="1"/>
</dbReference>
<keyword evidence="4" id="KW-1185">Reference proteome</keyword>
<gene>
    <name evidence="3" type="ORF">SAMN05421831_1125</name>
</gene>
<dbReference type="STRING" id="64971.SAMN05421831_1125"/>
<organism evidence="3 4">
    <name type="scientific">Allopseudospirillum japonicum</name>
    <dbReference type="NCBI Taxonomy" id="64971"/>
    <lineage>
        <taxon>Bacteria</taxon>
        <taxon>Pseudomonadati</taxon>
        <taxon>Pseudomonadota</taxon>
        <taxon>Gammaproteobacteria</taxon>
        <taxon>Oceanospirillales</taxon>
        <taxon>Oceanospirillaceae</taxon>
        <taxon>Allopseudospirillum</taxon>
    </lineage>
</organism>
<dbReference type="PANTHER" id="PTHR34595">
    <property type="entry name" value="BLR5612 PROTEIN"/>
    <property type="match status" value="1"/>
</dbReference>
<evidence type="ECO:0000313" key="4">
    <source>
        <dbReference type="Proteomes" id="UP000242999"/>
    </source>
</evidence>
<dbReference type="Proteomes" id="UP000242999">
    <property type="component" value="Unassembled WGS sequence"/>
</dbReference>
<proteinExistence type="predicted"/>
<accession>A0A1H6TST2</accession>
<reference evidence="4" key="1">
    <citation type="submission" date="2016-10" db="EMBL/GenBank/DDBJ databases">
        <authorList>
            <person name="Varghese N."/>
            <person name="Submissions S."/>
        </authorList>
    </citation>
    <scope>NUCLEOTIDE SEQUENCE [LARGE SCALE GENOMIC DNA]</scope>
    <source>
        <strain evidence="4">DSM 7165</strain>
    </source>
</reference>
<dbReference type="EMBL" id="FNYH01000012">
    <property type="protein sequence ID" value="SEI83129.1"/>
    <property type="molecule type" value="Genomic_DNA"/>
</dbReference>
<protein>
    <submittedName>
        <fullName evidence="3">Uncharacterized conserved protein, Alpha-E superfamily</fullName>
    </submittedName>
</protein>
<dbReference type="Pfam" id="PF04168">
    <property type="entry name" value="Alpha-E"/>
    <property type="match status" value="1"/>
</dbReference>
<dbReference type="RefSeq" id="WP_093311465.1">
    <property type="nucleotide sequence ID" value="NZ_FNYH01000012.1"/>
</dbReference>
<feature type="domain" description="DUF403" evidence="2">
    <location>
        <begin position="1"/>
        <end position="322"/>
    </location>
</feature>
<dbReference type="InterPro" id="IPR007296">
    <property type="entry name" value="DUF403"/>
</dbReference>
<name>A0A1H6TST2_9GAMM</name>
<dbReference type="InterPro" id="IPR051680">
    <property type="entry name" value="ATP-dep_Glu-Cys_Ligase-2"/>
</dbReference>
<evidence type="ECO:0000256" key="1">
    <source>
        <dbReference type="SAM" id="Coils"/>
    </source>
</evidence>
<sequence>MLSRVAENIYWMGRYAERAESSARLVKSTYDMLLDLPRQMPVSWGSLYEVFGCVPLENTQIQTTTPMHSAWSETGVMFSLIGDPQHPSSICASIAAARANARNSRDMLPQTSWETLNACYHYTRDQRLLLETRQGRIRYCEQIQYQCERFIGILMNALERDYSYFFFRLGQMIERADMVTRLIDAKASLALTLKHNLDTDQKQRQALSFATYEAFFWLNALEALGASQSFRRLSPHAVDQERVLHFLLEESRQPRTLMYALQEIKSLLPALPHAHILSPHLHELTQSTHQAAQAQLEEVTQAMDDLQSKLGELHDAMRHCFFVAHAA</sequence>
<dbReference type="OrthoDB" id="9803532at2"/>
<keyword evidence="1" id="KW-0175">Coiled coil</keyword>
<evidence type="ECO:0000313" key="3">
    <source>
        <dbReference type="EMBL" id="SEI83129.1"/>
    </source>
</evidence>
<dbReference type="AlphaFoldDB" id="A0A1H6TST2"/>